<dbReference type="EMBL" id="CAKOGL010000008">
    <property type="protein sequence ID" value="CAH2089165.1"/>
    <property type="molecule type" value="Genomic_DNA"/>
</dbReference>
<dbReference type="InterPro" id="IPR057401">
    <property type="entry name" value="Adt-1/2-like_dom"/>
</dbReference>
<reference evidence="13" key="1">
    <citation type="submission" date="2022-03" db="EMBL/GenBank/DDBJ databases">
        <authorList>
            <person name="Tunstrom K."/>
        </authorList>
    </citation>
    <scope>NUCLEOTIDE SEQUENCE</scope>
</reference>
<dbReference type="PROSITE" id="PS50092">
    <property type="entry name" value="TSP1"/>
    <property type="match status" value="1"/>
</dbReference>
<evidence type="ECO:0000256" key="10">
    <source>
        <dbReference type="PROSITE-ProRule" id="PRU00276"/>
    </source>
</evidence>
<dbReference type="InterPro" id="IPR041645">
    <property type="entry name" value="ADAMTS_CR_2"/>
</dbReference>
<feature type="region of interest" description="Disordered" evidence="11">
    <location>
        <begin position="1032"/>
        <end position="1062"/>
    </location>
</feature>
<dbReference type="Gene3D" id="2.20.100.10">
    <property type="entry name" value="Thrombospondin type-1 (TSP1) repeat"/>
    <property type="match status" value="1"/>
</dbReference>
<keyword evidence="5" id="KW-0378">Hydrolase</keyword>
<evidence type="ECO:0000256" key="1">
    <source>
        <dbReference type="ARBA" id="ARBA00004613"/>
    </source>
</evidence>
<evidence type="ECO:0000256" key="11">
    <source>
        <dbReference type="SAM" id="MobiDB-lite"/>
    </source>
</evidence>
<proteinExistence type="predicted"/>
<protein>
    <recommendedName>
        <fullName evidence="12">Peptidase M12B domain-containing protein</fullName>
    </recommendedName>
</protein>
<gene>
    <name evidence="13" type="ORF">EEDITHA_LOCUS5248</name>
</gene>
<evidence type="ECO:0000256" key="8">
    <source>
        <dbReference type="ARBA" id="ARBA00023157"/>
    </source>
</evidence>
<feature type="binding site" evidence="10">
    <location>
        <position position="427"/>
    </location>
    <ligand>
        <name>Zn(2+)</name>
        <dbReference type="ChEBI" id="CHEBI:29105"/>
        <note>catalytic</note>
    </ligand>
</feature>
<keyword evidence="9" id="KW-0325">Glycoprotein</keyword>
<feature type="compositionally biased region" description="Polar residues" evidence="11">
    <location>
        <begin position="1050"/>
        <end position="1061"/>
    </location>
</feature>
<comment type="caution">
    <text evidence="13">The sequence shown here is derived from an EMBL/GenBank/DDBJ whole genome shotgun (WGS) entry which is preliminary data.</text>
</comment>
<dbReference type="SUPFAM" id="SSF55486">
    <property type="entry name" value="Metalloproteases ('zincins'), catalytic domain"/>
    <property type="match status" value="1"/>
</dbReference>
<evidence type="ECO:0000313" key="14">
    <source>
        <dbReference type="Proteomes" id="UP001153954"/>
    </source>
</evidence>
<name>A0AAU9TXA7_EUPED</name>
<feature type="region of interest" description="Disordered" evidence="11">
    <location>
        <begin position="1112"/>
        <end position="1141"/>
    </location>
</feature>
<evidence type="ECO:0000256" key="3">
    <source>
        <dbReference type="ARBA" id="ARBA00022670"/>
    </source>
</evidence>
<evidence type="ECO:0000256" key="4">
    <source>
        <dbReference type="ARBA" id="ARBA00022723"/>
    </source>
</evidence>
<dbReference type="GO" id="GO:0046872">
    <property type="term" value="F:metal ion binding"/>
    <property type="evidence" value="ECO:0007669"/>
    <property type="project" value="UniProtKB-KW"/>
</dbReference>
<feature type="compositionally biased region" description="Polar residues" evidence="11">
    <location>
        <begin position="970"/>
        <end position="981"/>
    </location>
</feature>
<dbReference type="InterPro" id="IPR000884">
    <property type="entry name" value="TSP1_rpt"/>
</dbReference>
<dbReference type="GO" id="GO:0004222">
    <property type="term" value="F:metalloendopeptidase activity"/>
    <property type="evidence" value="ECO:0007669"/>
    <property type="project" value="InterPro"/>
</dbReference>
<evidence type="ECO:0000313" key="13">
    <source>
        <dbReference type="EMBL" id="CAH2089165.1"/>
    </source>
</evidence>
<keyword evidence="3" id="KW-0645">Protease</keyword>
<keyword evidence="8" id="KW-1015">Disulfide bond</keyword>
<dbReference type="PANTHER" id="PTHR13723">
    <property type="entry name" value="ADAMTS A DISINTEGRIN AND METALLOPROTEASE WITH THROMBOSPONDIN MOTIFS PROTEASE"/>
    <property type="match status" value="1"/>
</dbReference>
<dbReference type="PANTHER" id="PTHR13723:SF275">
    <property type="entry name" value="STALL, ISOFORM C"/>
    <property type="match status" value="1"/>
</dbReference>
<dbReference type="GO" id="GO:0030198">
    <property type="term" value="P:extracellular matrix organization"/>
    <property type="evidence" value="ECO:0007669"/>
    <property type="project" value="TreeGrafter"/>
</dbReference>
<dbReference type="InterPro" id="IPR001590">
    <property type="entry name" value="Peptidase_M12B"/>
</dbReference>
<evidence type="ECO:0000256" key="7">
    <source>
        <dbReference type="ARBA" id="ARBA00023049"/>
    </source>
</evidence>
<dbReference type="SUPFAM" id="SSF82895">
    <property type="entry name" value="TSP-1 type 1 repeat"/>
    <property type="match status" value="1"/>
</dbReference>
<feature type="compositionally biased region" description="Polar residues" evidence="11">
    <location>
        <begin position="1130"/>
        <end position="1141"/>
    </location>
</feature>
<dbReference type="CDD" id="cd04273">
    <property type="entry name" value="ZnMc_ADAMTS_like"/>
    <property type="match status" value="1"/>
</dbReference>
<dbReference type="Pfam" id="PF01421">
    <property type="entry name" value="Reprolysin"/>
    <property type="match status" value="1"/>
</dbReference>
<keyword evidence="4 10" id="KW-0479">Metal-binding</keyword>
<dbReference type="InterPro" id="IPR050439">
    <property type="entry name" value="ADAMTS_ADAMTS-like"/>
</dbReference>
<dbReference type="Gene3D" id="3.40.1620.60">
    <property type="match status" value="1"/>
</dbReference>
<keyword evidence="7" id="KW-0482">Metalloprotease</keyword>
<dbReference type="InterPro" id="IPR036383">
    <property type="entry name" value="TSP1_rpt_sf"/>
</dbReference>
<dbReference type="GO" id="GO:0031012">
    <property type="term" value="C:extracellular matrix"/>
    <property type="evidence" value="ECO:0007669"/>
    <property type="project" value="TreeGrafter"/>
</dbReference>
<dbReference type="Pfam" id="PF17771">
    <property type="entry name" value="ADAMTS_CR_2"/>
    <property type="match status" value="1"/>
</dbReference>
<feature type="region of interest" description="Disordered" evidence="11">
    <location>
        <begin position="950"/>
        <end position="982"/>
    </location>
</feature>
<feature type="region of interest" description="Disordered" evidence="11">
    <location>
        <begin position="197"/>
        <end position="218"/>
    </location>
</feature>
<dbReference type="Pfam" id="PF25379">
    <property type="entry name" value="Adt-1"/>
    <property type="match status" value="2"/>
</dbReference>
<dbReference type="PROSITE" id="PS50215">
    <property type="entry name" value="ADAM_MEPRO"/>
    <property type="match status" value="1"/>
</dbReference>
<dbReference type="GO" id="GO:0006508">
    <property type="term" value="P:proteolysis"/>
    <property type="evidence" value="ECO:0007669"/>
    <property type="project" value="UniProtKB-KW"/>
</dbReference>
<dbReference type="GO" id="GO:0005576">
    <property type="term" value="C:extracellular region"/>
    <property type="evidence" value="ECO:0007669"/>
    <property type="project" value="UniProtKB-SubCell"/>
</dbReference>
<feature type="binding site" evidence="10">
    <location>
        <position position="421"/>
    </location>
    <ligand>
        <name>Zn(2+)</name>
        <dbReference type="ChEBI" id="CHEBI:29105"/>
        <note>catalytic</note>
    </ligand>
</feature>
<feature type="domain" description="Peptidase M12B" evidence="12">
    <location>
        <begin position="261"/>
        <end position="478"/>
    </location>
</feature>
<keyword evidence="2" id="KW-0964">Secreted</keyword>
<organism evidence="13 14">
    <name type="scientific">Euphydryas editha</name>
    <name type="common">Edith's checkerspot</name>
    <dbReference type="NCBI Taxonomy" id="104508"/>
    <lineage>
        <taxon>Eukaryota</taxon>
        <taxon>Metazoa</taxon>
        <taxon>Ecdysozoa</taxon>
        <taxon>Arthropoda</taxon>
        <taxon>Hexapoda</taxon>
        <taxon>Insecta</taxon>
        <taxon>Pterygota</taxon>
        <taxon>Neoptera</taxon>
        <taxon>Endopterygota</taxon>
        <taxon>Lepidoptera</taxon>
        <taxon>Glossata</taxon>
        <taxon>Ditrysia</taxon>
        <taxon>Papilionoidea</taxon>
        <taxon>Nymphalidae</taxon>
        <taxon>Nymphalinae</taxon>
        <taxon>Euphydryas</taxon>
    </lineage>
</organism>
<dbReference type="InterPro" id="IPR024079">
    <property type="entry name" value="MetalloPept_cat_dom_sf"/>
</dbReference>
<evidence type="ECO:0000259" key="12">
    <source>
        <dbReference type="PROSITE" id="PS50215"/>
    </source>
</evidence>
<keyword evidence="14" id="KW-1185">Reference proteome</keyword>
<sequence>MQFGKKRYYLQPIRLTRYVTKSQRNHSYQLLNHLSESEKLFLFGADHENAKFEIAHLKRPKRRKRSLSNENVDLSALKQHLNISLSTKNSFLDPQFLLLKRWSNGTEALFDQHADKELDLCYYKSENAALYACEDVRGLIKTNDSYYFIHPLPERFHNEDAKPHIIIKRSLMDDNKNIDKENEHVCIERHSTHLSSSPEHIKNWTKHRRKRDIQPDTNIGENDSLDKFKLNLAHRNKTIGDFVGKLVIEESRQKRAVLPAIFVETAVFVDRDLYKHMTVNFPKETERELVRFVLAMINAVQLIYHDPSLGRPVNFILKRLEILHEDPVNLKRPHDIDRFLSNFCTWQRLENPPGDTDPLHWDHALILTGLDLYVVNKNGKVSSQVVGLAPVAGMCTVTSSCTVNEGRHFESVYVVAHEIGHNLGMRHDGPLADNGCDPSAYIMSPTLGSGKITWSQCSKNYLQKFLDTVQSRCLLDHGNSAGQLDHSAEGILPGERFDADQQCMLKYGRGSRHSAVQNLEDICRDLHCQRERYTWTSHPALEGTRCGEDMYCRGGECVERGGAARARWGRWSRWSECASACLLDDRLAPAAAGVAFASRRCTRPRHENGKSYCEGNDKKYQSCHAQQCQNVPRMTVREFADQICSRARDVDPDLIGTGLQRMDADDASGACAVWCDTRGGGYKSRGWALPDGTACSAERGRFCIAGLCRKFTCNENADTEFSLTPTDCEWEALQVQTATPHTTTSGGGKSAPRRRAVSPVWAARGACHFRCVRGASGLRLVRSPRATSIQLCRPQDAAQSCNQLRSPYQYATMVCSKYKDRVRRLSGLGMQISPAIEDPDRPCRIACQDERVSHRFYLVNGQDGWFPLGTACGDNSYCVSGKCLEFGPDDTPLPETVVSLPLRARRSLRAERLPVRAALRPLQLQRIIAALNLNGETHTHCTVPRAAARARRAAPAPAAADHRRAQPQRCSGSSPRSTSTVRHIHTVLSRERLPVRAALRPLQLQRIIAALNLNGETHTHCTVPRAAARARRAAPAPAAADHRRAQPQRCSGSSPRSTSTVRHIHTVLSRERLPVRAALRPLQLQRIIAALNLNGETHTHCTVPRAAARARRAAPAPAAADHRRAQPQRCSGSSPRSTSTVRHIHTVLSRERLPVRAALRPLQLQRIIAALNLNGETHTHCTVPRAAARARRAAPAPAAADHRRAQPQRRITFFQTIPENIEVDFSNPIHISPEDTLLKKIPRPTWD</sequence>
<evidence type="ECO:0000256" key="5">
    <source>
        <dbReference type="ARBA" id="ARBA00022801"/>
    </source>
</evidence>
<keyword evidence="6 10" id="KW-0862">Zinc</keyword>
<comment type="subcellular location">
    <subcellularLocation>
        <location evidence="1">Secreted</location>
    </subcellularLocation>
</comment>
<accession>A0AAU9TXA7</accession>
<dbReference type="AlphaFoldDB" id="A0AAU9TXA7"/>
<comment type="caution">
    <text evidence="10">Lacks conserved residue(s) required for the propagation of feature annotation.</text>
</comment>
<feature type="binding site" evidence="10">
    <location>
        <position position="417"/>
    </location>
    <ligand>
        <name>Zn(2+)</name>
        <dbReference type="ChEBI" id="CHEBI:29105"/>
        <note>catalytic</note>
    </ligand>
</feature>
<dbReference type="Gene3D" id="3.40.390.10">
    <property type="entry name" value="Collagenase (Catalytic Domain)"/>
    <property type="match status" value="1"/>
</dbReference>
<dbReference type="Proteomes" id="UP001153954">
    <property type="component" value="Unassembled WGS sequence"/>
</dbReference>
<evidence type="ECO:0000256" key="2">
    <source>
        <dbReference type="ARBA" id="ARBA00022525"/>
    </source>
</evidence>
<evidence type="ECO:0000256" key="9">
    <source>
        <dbReference type="ARBA" id="ARBA00023180"/>
    </source>
</evidence>
<evidence type="ECO:0000256" key="6">
    <source>
        <dbReference type="ARBA" id="ARBA00022833"/>
    </source>
</evidence>
<feature type="active site" evidence="10">
    <location>
        <position position="418"/>
    </location>
</feature>